<dbReference type="AlphaFoldDB" id="A0A6P6RYI5"/>
<accession>A0A6P6RYI5</accession>
<feature type="domain" description="Protein kinase" evidence="11">
    <location>
        <begin position="4"/>
        <end position="278"/>
    </location>
</feature>
<feature type="region of interest" description="Disordered" evidence="10">
    <location>
        <begin position="588"/>
        <end position="609"/>
    </location>
</feature>
<dbReference type="Proteomes" id="UP000515125">
    <property type="component" value="Unplaced"/>
</dbReference>
<feature type="compositionally biased region" description="Low complexity" evidence="10">
    <location>
        <begin position="489"/>
        <end position="503"/>
    </location>
</feature>
<evidence type="ECO:0000256" key="4">
    <source>
        <dbReference type="ARBA" id="ARBA00022741"/>
    </source>
</evidence>
<evidence type="ECO:0000259" key="11">
    <source>
        <dbReference type="PROSITE" id="PS50011"/>
    </source>
</evidence>
<keyword evidence="9" id="KW-0175">Coiled coil</keyword>
<dbReference type="SMART" id="SM00220">
    <property type="entry name" value="S_TKc"/>
    <property type="match status" value="1"/>
</dbReference>
<dbReference type="PROSITE" id="PS00108">
    <property type="entry name" value="PROTEIN_KINASE_ST"/>
    <property type="match status" value="1"/>
</dbReference>
<feature type="compositionally biased region" description="Low complexity" evidence="10">
    <location>
        <begin position="713"/>
        <end position="738"/>
    </location>
</feature>
<feature type="coiled-coil region" evidence="9">
    <location>
        <begin position="410"/>
        <end position="444"/>
    </location>
</feature>
<dbReference type="PANTHER" id="PTHR44899">
    <property type="entry name" value="CAMK FAMILY PROTEIN KINASE"/>
    <property type="match status" value="1"/>
</dbReference>
<evidence type="ECO:0000313" key="12">
    <source>
        <dbReference type="Proteomes" id="UP000515125"/>
    </source>
</evidence>
<evidence type="ECO:0000256" key="3">
    <source>
        <dbReference type="ARBA" id="ARBA00022679"/>
    </source>
</evidence>
<dbReference type="InterPro" id="IPR011009">
    <property type="entry name" value="Kinase-like_dom_sf"/>
</dbReference>
<sequence>MAEFEVIRPLGQGQYGKVSLVRHKETGALLCWKAICYAGLRSREKQQLVSEVNVMRSLDHPHIVRYYEHVVQRRQQALYILMEFCDGGDLHKQIETAHKHLGGIQEDRILQVLLQLLSALAYCHEGVGLNRVRILHRDLKPCNIFLCSDPRAPGDPSRLRVKIGDFGLSRHLSLNSMAHSCVGTPHYWSPELLNEGPKTYDSKTDLWSLGCLLYEMATGKTPFAAAQQMQQLRQRVALGPKLPIPGFSTAFNGLLAALLQADPARRPSALECMGFSIFHSIPPTERPPIPAHCDSSTRSSSCSNGGIVRQQSLLKDAAAPLGTIAEEEENEDPQTSHDSKFRSSSSQGQEDLIQALPLQQQQQQQQQQQELQQQQQQQQPLCSSFLPALARGAARVAAAATLGATAAAAAAAAARTASAAQRQEEELQQQQQQQQQELQQRFRQLCAGYASRNLPSAAAPPPGFYPSSAAAATATATAGAAAMSCHPASSNQRLQSQQQQREYQTLRDRSPVDSASGRAAGARSGAVRNSSNNSSKCSGSGWGVLNYQGSNTSPQTPGAAAAGSTLFPPMPRLERRWNEELRSAAIAAAAAPATPPAGASSSSTPRGSAADLGARLAFDGARETRLLETLSQNRRAARLSEGNWRVGEQFAEIRRSDWLEEAAFALPAALHATGTKLTPQTGDFVSGASTSASGCTSSGASRWEQPNLSGELQQQLQQHQHQQHQYQHQQQQQQQQQQSETDRMRGSGGEPLVVRRHQTLSSG</sequence>
<dbReference type="InterPro" id="IPR008271">
    <property type="entry name" value="Ser/Thr_kinase_AS"/>
</dbReference>
<evidence type="ECO:0000256" key="2">
    <source>
        <dbReference type="ARBA" id="ARBA00022527"/>
    </source>
</evidence>
<dbReference type="FunFam" id="3.30.200.20:FF:000042">
    <property type="entry name" value="Aurora kinase A"/>
    <property type="match status" value="1"/>
</dbReference>
<dbReference type="EC" id="2.7.11.1" evidence="1"/>
<feature type="compositionally biased region" description="Basic residues" evidence="10">
    <location>
        <begin position="754"/>
        <end position="763"/>
    </location>
</feature>
<dbReference type="SUPFAM" id="SSF56112">
    <property type="entry name" value="Protein kinase-like (PK-like)"/>
    <property type="match status" value="1"/>
</dbReference>
<reference evidence="13" key="1">
    <citation type="submission" date="2025-08" db="UniProtKB">
        <authorList>
            <consortium name="RefSeq"/>
        </authorList>
    </citation>
    <scope>IDENTIFICATION</scope>
</reference>
<evidence type="ECO:0000256" key="10">
    <source>
        <dbReference type="SAM" id="MobiDB-lite"/>
    </source>
</evidence>
<name>A0A6P6RYI5_9EIME</name>
<dbReference type="PANTHER" id="PTHR44899:SF10">
    <property type="entry name" value="NIMA-RELATED KINASE 2"/>
    <property type="match status" value="1"/>
</dbReference>
<proteinExistence type="predicted"/>
<protein>
    <recommendedName>
        <fullName evidence="1">non-specific serine/threonine protein kinase</fullName>
        <ecNumber evidence="1">2.7.11.1</ecNumber>
    </recommendedName>
</protein>
<dbReference type="Pfam" id="PF00069">
    <property type="entry name" value="Pkinase"/>
    <property type="match status" value="1"/>
</dbReference>
<feature type="compositionally biased region" description="Low complexity" evidence="10">
    <location>
        <begin position="514"/>
        <end position="539"/>
    </location>
</feature>
<evidence type="ECO:0000256" key="6">
    <source>
        <dbReference type="ARBA" id="ARBA00022840"/>
    </source>
</evidence>
<comment type="catalytic activity">
    <reaction evidence="7">
        <text>L-threonyl-[protein] + ATP = O-phospho-L-threonyl-[protein] + ADP + H(+)</text>
        <dbReference type="Rhea" id="RHEA:46608"/>
        <dbReference type="Rhea" id="RHEA-COMP:11060"/>
        <dbReference type="Rhea" id="RHEA-COMP:11605"/>
        <dbReference type="ChEBI" id="CHEBI:15378"/>
        <dbReference type="ChEBI" id="CHEBI:30013"/>
        <dbReference type="ChEBI" id="CHEBI:30616"/>
        <dbReference type="ChEBI" id="CHEBI:61977"/>
        <dbReference type="ChEBI" id="CHEBI:456216"/>
        <dbReference type="EC" id="2.7.11.1"/>
    </reaction>
</comment>
<gene>
    <name evidence="13" type="primary">LOC34620994</name>
</gene>
<feature type="compositionally biased region" description="Polar residues" evidence="10">
    <location>
        <begin position="547"/>
        <end position="556"/>
    </location>
</feature>
<feature type="region of interest" description="Disordered" evidence="10">
    <location>
        <begin position="684"/>
        <end position="763"/>
    </location>
</feature>
<keyword evidence="2" id="KW-0723">Serine/threonine-protein kinase</keyword>
<dbReference type="Gene3D" id="1.10.510.10">
    <property type="entry name" value="Transferase(Phosphotransferase) domain 1"/>
    <property type="match status" value="1"/>
</dbReference>
<keyword evidence="4" id="KW-0547">Nucleotide-binding</keyword>
<feature type="region of interest" description="Disordered" evidence="10">
    <location>
        <begin position="281"/>
        <end position="304"/>
    </location>
</feature>
<feature type="compositionally biased region" description="Low complexity" evidence="10">
    <location>
        <begin position="686"/>
        <end position="701"/>
    </location>
</feature>
<dbReference type="Gene3D" id="3.30.200.20">
    <property type="entry name" value="Phosphorylase Kinase, domain 1"/>
    <property type="match status" value="1"/>
</dbReference>
<dbReference type="InterPro" id="IPR000719">
    <property type="entry name" value="Prot_kinase_dom"/>
</dbReference>
<evidence type="ECO:0000256" key="1">
    <source>
        <dbReference type="ARBA" id="ARBA00012513"/>
    </source>
</evidence>
<dbReference type="PROSITE" id="PS50011">
    <property type="entry name" value="PROTEIN_KINASE_DOM"/>
    <property type="match status" value="1"/>
</dbReference>
<dbReference type="OrthoDB" id="331493at2759"/>
<comment type="catalytic activity">
    <reaction evidence="8">
        <text>L-seryl-[protein] + ATP = O-phospho-L-seryl-[protein] + ADP + H(+)</text>
        <dbReference type="Rhea" id="RHEA:17989"/>
        <dbReference type="Rhea" id="RHEA-COMP:9863"/>
        <dbReference type="Rhea" id="RHEA-COMP:11604"/>
        <dbReference type="ChEBI" id="CHEBI:15378"/>
        <dbReference type="ChEBI" id="CHEBI:29999"/>
        <dbReference type="ChEBI" id="CHEBI:30616"/>
        <dbReference type="ChEBI" id="CHEBI:83421"/>
        <dbReference type="ChEBI" id="CHEBI:456216"/>
        <dbReference type="EC" id="2.7.11.1"/>
    </reaction>
</comment>
<dbReference type="InterPro" id="IPR051131">
    <property type="entry name" value="NEK_Ser/Thr_kinase_NIMA"/>
</dbReference>
<keyword evidence="6" id="KW-0067">ATP-binding</keyword>
<dbReference type="GO" id="GO:0004674">
    <property type="term" value="F:protein serine/threonine kinase activity"/>
    <property type="evidence" value="ECO:0007669"/>
    <property type="project" value="UniProtKB-KW"/>
</dbReference>
<dbReference type="GeneID" id="34620994"/>
<keyword evidence="3" id="KW-0808">Transferase</keyword>
<dbReference type="GO" id="GO:0005524">
    <property type="term" value="F:ATP binding"/>
    <property type="evidence" value="ECO:0007669"/>
    <property type="project" value="UniProtKB-KW"/>
</dbReference>
<evidence type="ECO:0000256" key="5">
    <source>
        <dbReference type="ARBA" id="ARBA00022777"/>
    </source>
</evidence>
<feature type="region of interest" description="Disordered" evidence="10">
    <location>
        <begin position="487"/>
        <end position="568"/>
    </location>
</feature>
<keyword evidence="12" id="KW-1185">Reference proteome</keyword>
<evidence type="ECO:0000256" key="9">
    <source>
        <dbReference type="SAM" id="Coils"/>
    </source>
</evidence>
<evidence type="ECO:0000313" key="13">
    <source>
        <dbReference type="RefSeq" id="XP_026192943.1"/>
    </source>
</evidence>
<evidence type="ECO:0000256" key="7">
    <source>
        <dbReference type="ARBA" id="ARBA00047899"/>
    </source>
</evidence>
<organism evidence="12 13">
    <name type="scientific">Cyclospora cayetanensis</name>
    <dbReference type="NCBI Taxonomy" id="88456"/>
    <lineage>
        <taxon>Eukaryota</taxon>
        <taxon>Sar</taxon>
        <taxon>Alveolata</taxon>
        <taxon>Apicomplexa</taxon>
        <taxon>Conoidasida</taxon>
        <taxon>Coccidia</taxon>
        <taxon>Eucoccidiorida</taxon>
        <taxon>Eimeriorina</taxon>
        <taxon>Eimeriidae</taxon>
        <taxon>Cyclospora</taxon>
    </lineage>
</organism>
<dbReference type="RefSeq" id="XP_026192943.1">
    <property type="nucleotide sequence ID" value="XM_026337158.1"/>
</dbReference>
<evidence type="ECO:0000256" key="8">
    <source>
        <dbReference type="ARBA" id="ARBA00048679"/>
    </source>
</evidence>
<feature type="region of interest" description="Disordered" evidence="10">
    <location>
        <begin position="325"/>
        <end position="350"/>
    </location>
</feature>
<keyword evidence="5 13" id="KW-0418">Kinase</keyword>